<proteinExistence type="inferred from homology"/>
<dbReference type="GO" id="GO:0016757">
    <property type="term" value="F:glycosyltransferase activity"/>
    <property type="evidence" value="ECO:0007669"/>
    <property type="project" value="UniProtKB-KW"/>
</dbReference>
<reference evidence="6 7" key="1">
    <citation type="journal article" date="2019" name="Int. J. Syst. Evol. Microbiol.">
        <title>Capsulimonas corticalis gen. nov., sp. nov., an aerobic capsulated bacterium, of a novel bacterial order, Capsulimonadales ord. nov., of the class Armatimonadia of the phylum Armatimonadetes.</title>
        <authorList>
            <person name="Li J."/>
            <person name="Kudo C."/>
            <person name="Tonouchi A."/>
        </authorList>
    </citation>
    <scope>NUCLEOTIDE SEQUENCE [LARGE SCALE GENOMIC DNA]</scope>
    <source>
        <strain evidence="6 7">AX-7</strain>
    </source>
</reference>
<evidence type="ECO:0000313" key="7">
    <source>
        <dbReference type="Proteomes" id="UP000287394"/>
    </source>
</evidence>
<gene>
    <name evidence="6" type="ORF">CCAX7_007850</name>
</gene>
<keyword evidence="5" id="KW-0812">Transmembrane</keyword>
<dbReference type="RefSeq" id="WP_119323486.1">
    <property type="nucleotide sequence ID" value="NZ_AP025739.1"/>
</dbReference>
<evidence type="ECO:0000256" key="4">
    <source>
        <dbReference type="SAM" id="MobiDB-lite"/>
    </source>
</evidence>
<keyword evidence="5" id="KW-0472">Membrane</keyword>
<dbReference type="OrthoDB" id="9797391at2"/>
<evidence type="ECO:0000313" key="6">
    <source>
        <dbReference type="EMBL" id="BDI28734.1"/>
    </source>
</evidence>
<dbReference type="PANTHER" id="PTHR43630:SF1">
    <property type="entry name" value="POLY-BETA-1,6-N-ACETYL-D-GLUCOSAMINE SYNTHASE"/>
    <property type="match status" value="1"/>
</dbReference>
<evidence type="ECO:0000256" key="5">
    <source>
        <dbReference type="SAM" id="Phobius"/>
    </source>
</evidence>
<feature type="region of interest" description="Disordered" evidence="4">
    <location>
        <begin position="420"/>
        <end position="439"/>
    </location>
</feature>
<keyword evidence="2" id="KW-0328">Glycosyltransferase</keyword>
<dbReference type="Proteomes" id="UP000287394">
    <property type="component" value="Chromosome"/>
</dbReference>
<dbReference type="PANTHER" id="PTHR43630">
    <property type="entry name" value="POLY-BETA-1,6-N-ACETYL-D-GLUCOSAMINE SYNTHASE"/>
    <property type="match status" value="1"/>
</dbReference>
<dbReference type="AlphaFoldDB" id="A0A402D1V3"/>
<keyword evidence="7" id="KW-1185">Reference proteome</keyword>
<evidence type="ECO:0000256" key="3">
    <source>
        <dbReference type="ARBA" id="ARBA00022679"/>
    </source>
</evidence>
<dbReference type="Pfam" id="PF13641">
    <property type="entry name" value="Glyco_tranf_2_3"/>
    <property type="match status" value="1"/>
</dbReference>
<keyword evidence="5" id="KW-1133">Transmembrane helix</keyword>
<feature type="transmembrane region" description="Helical" evidence="5">
    <location>
        <begin position="352"/>
        <end position="372"/>
    </location>
</feature>
<feature type="compositionally biased region" description="Polar residues" evidence="4">
    <location>
        <begin position="425"/>
        <end position="439"/>
    </location>
</feature>
<sequence length="439" mass="47425">MQLLVSLVLGALGVVTTSSVLYLLVLLAAASAARFGRSADRNEHRLEHSEAPRLRFAVVIPAHNEEMVIAATLDSLKQQSYPKDLYEVIVVADNCTDPTADIARGFGVTVMERANLQERGKGYALDWAFASLLAERGGADAFVIVDADTWIAPDFLEVMARRIALDSDPQGLCALQGRYGALNVDEGWRAALMAGALDLFNHVKPLGREWLGLGVGLKGNGMAFSRQLLEKAHWRGDSVTEDIDYGLDLIRHHNVLVGYVPDAKVMAQMPTTADQAASQRERWEGGRYALLREKAFPLFAEGLRRRSLALCDAAIDLMILPLAELGALIVLWGALTAGAILLNLLPHPRAWALIAALDFLGLIAYILIGLKVADAPKAAFAALAKAPAYAVWKLCLYALKPFRKRGGGAGEWVRTERAPIAPSTPAGSVSGVSTENRSE</sequence>
<dbReference type="InterPro" id="IPR029044">
    <property type="entry name" value="Nucleotide-diphossugar_trans"/>
</dbReference>
<protein>
    <submittedName>
        <fullName evidence="6">Glycosyl transferase</fullName>
    </submittedName>
</protein>
<dbReference type="EMBL" id="AP025739">
    <property type="protein sequence ID" value="BDI28734.1"/>
    <property type="molecule type" value="Genomic_DNA"/>
</dbReference>
<evidence type="ECO:0000256" key="2">
    <source>
        <dbReference type="ARBA" id="ARBA00022676"/>
    </source>
</evidence>
<name>A0A402D1V3_9BACT</name>
<keyword evidence="3 6" id="KW-0808">Transferase</keyword>
<organism evidence="6 7">
    <name type="scientific">Capsulimonas corticalis</name>
    <dbReference type="NCBI Taxonomy" id="2219043"/>
    <lineage>
        <taxon>Bacteria</taxon>
        <taxon>Bacillati</taxon>
        <taxon>Armatimonadota</taxon>
        <taxon>Armatimonadia</taxon>
        <taxon>Capsulimonadales</taxon>
        <taxon>Capsulimonadaceae</taxon>
        <taxon>Capsulimonas</taxon>
    </lineage>
</organism>
<dbReference type="KEGG" id="ccot:CCAX7_007850"/>
<accession>A0A402D1V3</accession>
<dbReference type="SUPFAM" id="SSF53448">
    <property type="entry name" value="Nucleotide-diphospho-sugar transferases"/>
    <property type="match status" value="1"/>
</dbReference>
<dbReference type="Gene3D" id="3.90.550.10">
    <property type="entry name" value="Spore Coat Polysaccharide Biosynthesis Protein SpsA, Chain A"/>
    <property type="match status" value="1"/>
</dbReference>
<comment type="similarity">
    <text evidence="1">Belongs to the glycosyltransferase 2 family.</text>
</comment>
<evidence type="ECO:0000256" key="1">
    <source>
        <dbReference type="ARBA" id="ARBA00006739"/>
    </source>
</evidence>
<dbReference type="FunCoup" id="A0A402D1V3">
    <property type="interactions" value="197"/>
</dbReference>
<dbReference type="CDD" id="cd06438">
    <property type="entry name" value="EpsO_like"/>
    <property type="match status" value="1"/>
</dbReference>